<sequence length="175" mass="18927">MGAPVDTGAVPRRLRKRPRKGVGPQSRETVVDSLVKQVLAEGTSVSTGNLLHSFLKRVHNSAPIVDSQRQPDGSFTATVSSNCTVVGRGSSTVHPSEAKRAAVLDALTNLCPEVTDALSRASTQTTPCSQPSDMAWLFDEIKRAIKEKRASCMFPSDGRVHHWPNDEDSRLPAQI</sequence>
<dbReference type="AlphaFoldDB" id="A0A0G4J1P4"/>
<evidence type="ECO:0000313" key="3">
    <source>
        <dbReference type="Proteomes" id="UP000039324"/>
    </source>
</evidence>
<dbReference type="EMBL" id="CDSF01000112">
    <property type="protein sequence ID" value="CEP01437.1"/>
    <property type="molecule type" value="Genomic_DNA"/>
</dbReference>
<keyword evidence="3" id="KW-1185">Reference proteome</keyword>
<feature type="region of interest" description="Disordered" evidence="1">
    <location>
        <begin position="1"/>
        <end position="28"/>
    </location>
</feature>
<organism evidence="2 3">
    <name type="scientific">Plasmodiophora brassicae</name>
    <name type="common">Clubroot disease agent</name>
    <dbReference type="NCBI Taxonomy" id="37360"/>
    <lineage>
        <taxon>Eukaryota</taxon>
        <taxon>Sar</taxon>
        <taxon>Rhizaria</taxon>
        <taxon>Endomyxa</taxon>
        <taxon>Phytomyxea</taxon>
        <taxon>Plasmodiophorida</taxon>
        <taxon>Plasmodiophoridae</taxon>
        <taxon>Plasmodiophora</taxon>
    </lineage>
</organism>
<accession>A0A0G4J1P4</accession>
<evidence type="ECO:0000313" key="2">
    <source>
        <dbReference type="EMBL" id="CEP01437.1"/>
    </source>
</evidence>
<dbReference type="Proteomes" id="UP000039324">
    <property type="component" value="Unassembled WGS sequence"/>
</dbReference>
<name>A0A0G4J1P4_PLABS</name>
<gene>
    <name evidence="2" type="ORF">PBRA_002044</name>
</gene>
<evidence type="ECO:0000256" key="1">
    <source>
        <dbReference type="SAM" id="MobiDB-lite"/>
    </source>
</evidence>
<proteinExistence type="predicted"/>
<protein>
    <submittedName>
        <fullName evidence="2">Uncharacterized protein</fullName>
    </submittedName>
</protein>
<reference evidence="2 3" key="1">
    <citation type="submission" date="2015-02" db="EMBL/GenBank/DDBJ databases">
        <authorList>
            <person name="Chooi Y.-H."/>
        </authorList>
    </citation>
    <scope>NUCLEOTIDE SEQUENCE [LARGE SCALE GENOMIC DNA]</scope>
    <source>
        <strain evidence="2">E3</strain>
    </source>
</reference>